<feature type="domain" description="CENP-V/GFA" evidence="5">
    <location>
        <begin position="7"/>
        <end position="120"/>
    </location>
</feature>
<dbReference type="Pfam" id="PF04828">
    <property type="entry name" value="GFA"/>
    <property type="match status" value="1"/>
</dbReference>
<reference evidence="6" key="1">
    <citation type="submission" date="2020-11" db="EMBL/GenBank/DDBJ databases">
        <authorList>
            <consortium name="DOE Joint Genome Institute"/>
            <person name="Ahrendt S."/>
            <person name="Riley R."/>
            <person name="Andreopoulos W."/>
            <person name="Labutti K."/>
            <person name="Pangilinan J."/>
            <person name="Ruiz-Duenas F.J."/>
            <person name="Barrasa J.M."/>
            <person name="Sanchez-Garcia M."/>
            <person name="Camarero S."/>
            <person name="Miyauchi S."/>
            <person name="Serrano A."/>
            <person name="Linde D."/>
            <person name="Babiker R."/>
            <person name="Drula E."/>
            <person name="Ayuso-Fernandez I."/>
            <person name="Pacheco R."/>
            <person name="Padilla G."/>
            <person name="Ferreira P."/>
            <person name="Barriuso J."/>
            <person name="Kellner H."/>
            <person name="Castanera R."/>
            <person name="Alfaro M."/>
            <person name="Ramirez L."/>
            <person name="Pisabarro A.G."/>
            <person name="Kuo A."/>
            <person name="Tritt A."/>
            <person name="Lipzen A."/>
            <person name="He G."/>
            <person name="Yan M."/>
            <person name="Ng V."/>
            <person name="Cullen D."/>
            <person name="Martin F."/>
            <person name="Rosso M.-N."/>
            <person name="Henrissat B."/>
            <person name="Hibbett D."/>
            <person name="Martinez A.T."/>
            <person name="Grigoriev I.V."/>
        </authorList>
    </citation>
    <scope>NUCLEOTIDE SEQUENCE</scope>
    <source>
        <strain evidence="6">CIRM-BRFM 674</strain>
    </source>
</reference>
<dbReference type="AlphaFoldDB" id="A0A9P5Z2L7"/>
<keyword evidence="3" id="KW-0862">Zinc</keyword>
<evidence type="ECO:0000256" key="4">
    <source>
        <dbReference type="ARBA" id="ARBA00023239"/>
    </source>
</evidence>
<dbReference type="OrthoDB" id="9985472at2759"/>
<protein>
    <submittedName>
        <fullName evidence="6">DUF636 domain-containing protein</fullName>
    </submittedName>
</protein>
<organism evidence="6 7">
    <name type="scientific">Pholiota conissans</name>
    <dbReference type="NCBI Taxonomy" id="109636"/>
    <lineage>
        <taxon>Eukaryota</taxon>
        <taxon>Fungi</taxon>
        <taxon>Dikarya</taxon>
        <taxon>Basidiomycota</taxon>
        <taxon>Agaricomycotina</taxon>
        <taxon>Agaricomycetes</taxon>
        <taxon>Agaricomycetidae</taxon>
        <taxon>Agaricales</taxon>
        <taxon>Agaricineae</taxon>
        <taxon>Strophariaceae</taxon>
        <taxon>Pholiota</taxon>
    </lineage>
</organism>
<keyword evidence="2" id="KW-0479">Metal-binding</keyword>
<dbReference type="InterPro" id="IPR011057">
    <property type="entry name" value="Mss4-like_sf"/>
</dbReference>
<dbReference type="Gene3D" id="3.90.1590.10">
    <property type="entry name" value="glutathione-dependent formaldehyde- activating enzyme (gfa)"/>
    <property type="match status" value="1"/>
</dbReference>
<comment type="similarity">
    <text evidence="1">Belongs to the Gfa family.</text>
</comment>
<evidence type="ECO:0000313" key="6">
    <source>
        <dbReference type="EMBL" id="KAF9479578.1"/>
    </source>
</evidence>
<comment type="caution">
    <text evidence="6">The sequence shown here is derived from an EMBL/GenBank/DDBJ whole genome shotgun (WGS) entry which is preliminary data.</text>
</comment>
<accession>A0A9P5Z2L7</accession>
<dbReference type="SUPFAM" id="SSF51316">
    <property type="entry name" value="Mss4-like"/>
    <property type="match status" value="1"/>
</dbReference>
<dbReference type="GO" id="GO:0046872">
    <property type="term" value="F:metal ion binding"/>
    <property type="evidence" value="ECO:0007669"/>
    <property type="project" value="UniProtKB-KW"/>
</dbReference>
<dbReference type="EMBL" id="MU155210">
    <property type="protein sequence ID" value="KAF9479578.1"/>
    <property type="molecule type" value="Genomic_DNA"/>
</dbReference>
<gene>
    <name evidence="6" type="ORF">BDN70DRAFT_878642</name>
</gene>
<dbReference type="PANTHER" id="PTHR33337:SF40">
    <property type="entry name" value="CENP-V_GFA DOMAIN-CONTAINING PROTEIN-RELATED"/>
    <property type="match status" value="1"/>
</dbReference>
<evidence type="ECO:0000256" key="3">
    <source>
        <dbReference type="ARBA" id="ARBA00022833"/>
    </source>
</evidence>
<evidence type="ECO:0000256" key="2">
    <source>
        <dbReference type="ARBA" id="ARBA00022723"/>
    </source>
</evidence>
<dbReference type="Proteomes" id="UP000807469">
    <property type="component" value="Unassembled WGS sequence"/>
</dbReference>
<dbReference type="InterPro" id="IPR006913">
    <property type="entry name" value="CENP-V/GFA"/>
</dbReference>
<name>A0A9P5Z2L7_9AGAR</name>
<keyword evidence="7" id="KW-1185">Reference proteome</keyword>
<keyword evidence="4" id="KW-0456">Lyase</keyword>
<evidence type="ECO:0000256" key="1">
    <source>
        <dbReference type="ARBA" id="ARBA00005495"/>
    </source>
</evidence>
<sequence length="139" mass="15609">MSTGKTYHGSCLCRATKFTLSGEPFHYTICHCKNCKHASGSAFLSHAIFKTSQFTITEGECLITHYADSDTQSGNTITRSFCSKCGSPLFLRPMKDGIILIHPGQIEEPVLWVPKKESYSHEKLPWLKEITIQQKKAKL</sequence>
<evidence type="ECO:0000259" key="5">
    <source>
        <dbReference type="PROSITE" id="PS51891"/>
    </source>
</evidence>
<dbReference type="PROSITE" id="PS51891">
    <property type="entry name" value="CENP_V_GFA"/>
    <property type="match status" value="1"/>
</dbReference>
<dbReference type="GO" id="GO:0016846">
    <property type="term" value="F:carbon-sulfur lyase activity"/>
    <property type="evidence" value="ECO:0007669"/>
    <property type="project" value="InterPro"/>
</dbReference>
<proteinExistence type="inferred from homology"/>
<dbReference type="PANTHER" id="PTHR33337">
    <property type="entry name" value="GFA DOMAIN-CONTAINING PROTEIN"/>
    <property type="match status" value="1"/>
</dbReference>
<evidence type="ECO:0000313" key="7">
    <source>
        <dbReference type="Proteomes" id="UP000807469"/>
    </source>
</evidence>